<dbReference type="Proteomes" id="UP000560658">
    <property type="component" value="Unassembled WGS sequence"/>
</dbReference>
<protein>
    <submittedName>
        <fullName evidence="1">Uncharacterized protein</fullName>
    </submittedName>
</protein>
<comment type="caution">
    <text evidence="1">The sequence shown here is derived from an EMBL/GenBank/DDBJ whole genome shotgun (WGS) entry which is preliminary data.</text>
</comment>
<organism evidence="1 2">
    <name type="scientific">Bacteroides reticulotermitis</name>
    <dbReference type="NCBI Taxonomy" id="1133319"/>
    <lineage>
        <taxon>Bacteria</taxon>
        <taxon>Pseudomonadati</taxon>
        <taxon>Bacteroidota</taxon>
        <taxon>Bacteroidia</taxon>
        <taxon>Bacteroidales</taxon>
        <taxon>Bacteroidaceae</taxon>
        <taxon>Bacteroides</taxon>
    </lineage>
</organism>
<name>A0A840D385_9BACE</name>
<proteinExistence type="predicted"/>
<evidence type="ECO:0000313" key="1">
    <source>
        <dbReference type="EMBL" id="MBB4045279.1"/>
    </source>
</evidence>
<keyword evidence="2" id="KW-1185">Reference proteome</keyword>
<reference evidence="1" key="1">
    <citation type="submission" date="2020-08" db="EMBL/GenBank/DDBJ databases">
        <title>Genomic Encyclopedia of Type Strains, Phase IV (KMG-IV): sequencing the most valuable type-strain genomes for metagenomic binning, comparative biology and taxonomic classification.</title>
        <authorList>
            <person name="Goeker M."/>
        </authorList>
    </citation>
    <scope>NUCLEOTIDE SEQUENCE [LARGE SCALE GENOMIC DNA]</scope>
    <source>
        <strain evidence="1">DSM 105720</strain>
    </source>
</reference>
<accession>A0A840D385</accession>
<sequence length="102" mass="11815">MAFRFGGIYPLNKQHLFIPEGFNRLCPAFIHVDGKQMEEAFLDPEMVDDQTTAFHMKYLHRCTLFIDKNISISAADIHTHLACHNTTQNVKLFRISHGYGYK</sequence>
<evidence type="ECO:0000313" key="2">
    <source>
        <dbReference type="Proteomes" id="UP000560658"/>
    </source>
</evidence>
<gene>
    <name evidence="1" type="ORF">GGR06_003091</name>
</gene>
<dbReference type="EMBL" id="JACIER010000014">
    <property type="protein sequence ID" value="MBB4045279.1"/>
    <property type="molecule type" value="Genomic_DNA"/>
</dbReference>
<dbReference type="AlphaFoldDB" id="A0A840D385"/>